<protein>
    <submittedName>
        <fullName evidence="7">Transporter, small conductance mechanosensitive ion channel (MscS) family</fullName>
    </submittedName>
</protein>
<dbReference type="Gene3D" id="2.30.30.60">
    <property type="match status" value="1"/>
</dbReference>
<accession>A0A101FT85</accession>
<feature type="transmembrane region" description="Helical" evidence="5">
    <location>
        <begin position="32"/>
        <end position="51"/>
    </location>
</feature>
<reference evidence="7 8" key="1">
    <citation type="journal article" date="2015" name="MBio">
        <title>Genome-Resolved Metagenomic Analysis Reveals Roles for Candidate Phyla and Other Microbial Community Members in Biogeochemical Transformations in Oil Reservoirs.</title>
        <authorList>
            <person name="Hu P."/>
            <person name="Tom L."/>
            <person name="Singh A."/>
            <person name="Thomas B.C."/>
            <person name="Baker B.J."/>
            <person name="Piceno Y.M."/>
            <person name="Andersen G.L."/>
            <person name="Banfield J.F."/>
        </authorList>
    </citation>
    <scope>NUCLEOTIDE SEQUENCE [LARGE SCALE GENOMIC DNA]</scope>
    <source>
        <strain evidence="7">57_489</strain>
    </source>
</reference>
<feature type="transmembrane region" description="Helical" evidence="5">
    <location>
        <begin position="72"/>
        <end position="89"/>
    </location>
</feature>
<dbReference type="EMBL" id="LGFT01000041">
    <property type="protein sequence ID" value="KUK43919.1"/>
    <property type="molecule type" value="Genomic_DNA"/>
</dbReference>
<dbReference type="Proteomes" id="UP000057043">
    <property type="component" value="Unassembled WGS sequence"/>
</dbReference>
<evidence type="ECO:0000259" key="6">
    <source>
        <dbReference type="Pfam" id="PF00924"/>
    </source>
</evidence>
<evidence type="ECO:0000256" key="4">
    <source>
        <dbReference type="ARBA" id="ARBA00023136"/>
    </source>
</evidence>
<evidence type="ECO:0000256" key="5">
    <source>
        <dbReference type="SAM" id="Phobius"/>
    </source>
</evidence>
<gene>
    <name evidence="7" type="ORF">XD72_1686</name>
</gene>
<dbReference type="PANTHER" id="PTHR30566:SF5">
    <property type="entry name" value="MECHANOSENSITIVE ION CHANNEL PROTEIN 1, MITOCHONDRIAL-RELATED"/>
    <property type="match status" value="1"/>
</dbReference>
<organism evidence="7 8">
    <name type="scientific">Methanothrix harundinacea</name>
    <dbReference type="NCBI Taxonomy" id="301375"/>
    <lineage>
        <taxon>Archaea</taxon>
        <taxon>Methanobacteriati</taxon>
        <taxon>Methanobacteriota</taxon>
        <taxon>Stenosarchaea group</taxon>
        <taxon>Methanomicrobia</taxon>
        <taxon>Methanotrichales</taxon>
        <taxon>Methanotrichaceae</taxon>
        <taxon>Methanothrix</taxon>
    </lineage>
</organism>
<dbReference type="AlphaFoldDB" id="A0A101FT85"/>
<dbReference type="GO" id="GO:0016020">
    <property type="term" value="C:membrane"/>
    <property type="evidence" value="ECO:0007669"/>
    <property type="project" value="UniProtKB-SubCell"/>
</dbReference>
<evidence type="ECO:0000256" key="2">
    <source>
        <dbReference type="ARBA" id="ARBA00022692"/>
    </source>
</evidence>
<dbReference type="GO" id="GO:0055085">
    <property type="term" value="P:transmembrane transport"/>
    <property type="evidence" value="ECO:0007669"/>
    <property type="project" value="InterPro"/>
</dbReference>
<dbReference type="Pfam" id="PF00924">
    <property type="entry name" value="MS_channel_2nd"/>
    <property type="match status" value="1"/>
</dbReference>
<dbReference type="SUPFAM" id="SSF50182">
    <property type="entry name" value="Sm-like ribonucleoproteins"/>
    <property type="match status" value="1"/>
</dbReference>
<comment type="caution">
    <text evidence="7">The sequence shown here is derived from an EMBL/GenBank/DDBJ whole genome shotgun (WGS) entry which is preliminary data.</text>
</comment>
<comment type="subcellular location">
    <subcellularLocation>
        <location evidence="1">Membrane</location>
    </subcellularLocation>
</comment>
<dbReference type="PANTHER" id="PTHR30566">
    <property type="entry name" value="YNAI-RELATED MECHANOSENSITIVE ION CHANNEL"/>
    <property type="match status" value="1"/>
</dbReference>
<keyword evidence="2 5" id="KW-0812">Transmembrane</keyword>
<sequence length="326" mass="36839">MIKRFAVLLTLIILAVVLWVSNYVYPNIYLQRAFYTAVTVAMIHLLFKHVFEDLLSRRITVSKTRYSFKKTVSIVYLVVLVAVVINIWVENTQSLLLSYGIIAAGLAVALQDLFKNFVGGVIIFVTGIYRVGDRVEINSRKGDVIDIDILYTTLMEMGEWMSGDQATGRLTIIPNGYILSGSVNNYTKDHAFLWDEISVPITYESDWKKAVTMILTVVRRETGPVAYEAEKSLSGLEEKYYLPRKVVEPAVFITLTDNWISFNIRYMTAVRERRMTKNKLSRLILDEIEKSDNIKLASTTIDIIGFPELRLGGPEAGGGETSPETV</sequence>
<dbReference type="InterPro" id="IPR010920">
    <property type="entry name" value="LSM_dom_sf"/>
</dbReference>
<proteinExistence type="predicted"/>
<name>A0A101FT85_9EURY</name>
<dbReference type="InterPro" id="IPR006685">
    <property type="entry name" value="MscS_channel_2nd"/>
</dbReference>
<evidence type="ECO:0000313" key="7">
    <source>
        <dbReference type="EMBL" id="KUK43919.1"/>
    </source>
</evidence>
<evidence type="ECO:0000256" key="3">
    <source>
        <dbReference type="ARBA" id="ARBA00022989"/>
    </source>
</evidence>
<dbReference type="InterPro" id="IPR023408">
    <property type="entry name" value="MscS_beta-dom_sf"/>
</dbReference>
<keyword evidence="3 5" id="KW-1133">Transmembrane helix</keyword>
<keyword evidence="4 5" id="KW-0472">Membrane</keyword>
<dbReference type="Gene3D" id="1.10.287.1260">
    <property type="match status" value="1"/>
</dbReference>
<dbReference type="PATRIC" id="fig|301375.7.peg.1909"/>
<feature type="domain" description="Mechanosensitive ion channel MscS" evidence="6">
    <location>
        <begin position="112"/>
        <end position="188"/>
    </location>
</feature>
<evidence type="ECO:0000313" key="8">
    <source>
        <dbReference type="Proteomes" id="UP000057043"/>
    </source>
</evidence>
<evidence type="ECO:0000256" key="1">
    <source>
        <dbReference type="ARBA" id="ARBA00004370"/>
    </source>
</evidence>